<evidence type="ECO:0000313" key="4">
    <source>
        <dbReference type="Proteomes" id="UP000000763"/>
    </source>
</evidence>
<dbReference type="Proteomes" id="UP000817658">
    <property type="component" value="Chromosome 1"/>
</dbReference>
<reference evidence="4" key="2">
    <citation type="journal article" date="2005" name="Nature">
        <title>The map-based sequence of the rice genome.</title>
        <authorList>
            <consortium name="International rice genome sequencing project (IRGSP)"/>
            <person name="Matsumoto T."/>
            <person name="Wu J."/>
            <person name="Kanamori H."/>
            <person name="Katayose Y."/>
            <person name="Fujisawa M."/>
            <person name="Namiki N."/>
            <person name="Mizuno H."/>
            <person name="Yamamoto K."/>
            <person name="Antonio B.A."/>
            <person name="Baba T."/>
            <person name="Sakata K."/>
            <person name="Nagamura Y."/>
            <person name="Aoki H."/>
            <person name="Arikawa K."/>
            <person name="Arita K."/>
            <person name="Bito T."/>
            <person name="Chiden Y."/>
            <person name="Fujitsuka N."/>
            <person name="Fukunaka R."/>
            <person name="Hamada M."/>
            <person name="Harada C."/>
            <person name="Hayashi A."/>
            <person name="Hijishita S."/>
            <person name="Honda M."/>
            <person name="Hosokawa S."/>
            <person name="Ichikawa Y."/>
            <person name="Idonuma A."/>
            <person name="Iijima M."/>
            <person name="Ikeda M."/>
            <person name="Ikeno M."/>
            <person name="Ito K."/>
            <person name="Ito S."/>
            <person name="Ito T."/>
            <person name="Ito Y."/>
            <person name="Ito Y."/>
            <person name="Iwabuchi A."/>
            <person name="Kamiya K."/>
            <person name="Karasawa W."/>
            <person name="Kurita K."/>
            <person name="Katagiri S."/>
            <person name="Kikuta A."/>
            <person name="Kobayashi H."/>
            <person name="Kobayashi N."/>
            <person name="Machita K."/>
            <person name="Maehara T."/>
            <person name="Masukawa M."/>
            <person name="Mizubayashi T."/>
            <person name="Mukai Y."/>
            <person name="Nagasaki H."/>
            <person name="Nagata Y."/>
            <person name="Naito S."/>
            <person name="Nakashima M."/>
            <person name="Nakama Y."/>
            <person name="Nakamichi Y."/>
            <person name="Nakamura M."/>
            <person name="Meguro A."/>
            <person name="Negishi M."/>
            <person name="Ohta I."/>
            <person name="Ohta T."/>
            <person name="Okamoto M."/>
            <person name="Ono N."/>
            <person name="Saji S."/>
            <person name="Sakaguchi M."/>
            <person name="Sakai K."/>
            <person name="Shibata M."/>
            <person name="Shimokawa T."/>
            <person name="Song J."/>
            <person name="Takazaki Y."/>
            <person name="Terasawa K."/>
            <person name="Tsugane M."/>
            <person name="Tsuji K."/>
            <person name="Ueda S."/>
            <person name="Waki K."/>
            <person name="Yamagata H."/>
            <person name="Yamamoto M."/>
            <person name="Yamamoto S."/>
            <person name="Yamane H."/>
            <person name="Yoshiki S."/>
            <person name="Yoshihara R."/>
            <person name="Yukawa K."/>
            <person name="Zhong H."/>
            <person name="Yano M."/>
            <person name="Yuan Q."/>
            <person name="Ouyang S."/>
            <person name="Liu J."/>
            <person name="Jones K.M."/>
            <person name="Gansberger K."/>
            <person name="Moffat K."/>
            <person name="Hill J."/>
            <person name="Bera J."/>
            <person name="Fadrosh D."/>
            <person name="Jin S."/>
            <person name="Johri S."/>
            <person name="Kim M."/>
            <person name="Overton L."/>
            <person name="Reardon M."/>
            <person name="Tsitrin T."/>
            <person name="Vuong H."/>
            <person name="Weaver B."/>
            <person name="Ciecko A."/>
            <person name="Tallon L."/>
            <person name="Jackson J."/>
            <person name="Pai G."/>
            <person name="Aken S.V."/>
            <person name="Utterback T."/>
            <person name="Reidmuller S."/>
            <person name="Feldblyum T."/>
            <person name="Hsiao J."/>
            <person name="Zismann V."/>
            <person name="Iobst S."/>
            <person name="de Vazeille A.R."/>
            <person name="Buell C.R."/>
            <person name="Ying K."/>
            <person name="Li Y."/>
            <person name="Lu T."/>
            <person name="Huang Y."/>
            <person name="Zhao Q."/>
            <person name="Feng Q."/>
            <person name="Zhang L."/>
            <person name="Zhu J."/>
            <person name="Weng Q."/>
            <person name="Mu J."/>
            <person name="Lu Y."/>
            <person name="Fan D."/>
            <person name="Liu Y."/>
            <person name="Guan J."/>
            <person name="Zhang Y."/>
            <person name="Yu S."/>
            <person name="Liu X."/>
            <person name="Zhang Y."/>
            <person name="Hong G."/>
            <person name="Han B."/>
            <person name="Choisne N."/>
            <person name="Demange N."/>
            <person name="Orjeda G."/>
            <person name="Samain S."/>
            <person name="Cattolico L."/>
            <person name="Pelletier E."/>
            <person name="Couloux A."/>
            <person name="Segurens B."/>
            <person name="Wincker P."/>
            <person name="D'Hont A."/>
            <person name="Scarpelli C."/>
            <person name="Weissenbach J."/>
            <person name="Salanoubat M."/>
            <person name="Quetier F."/>
            <person name="Yu Y."/>
            <person name="Kim H.R."/>
            <person name="Rambo T."/>
            <person name="Currie J."/>
            <person name="Collura K."/>
            <person name="Luo M."/>
            <person name="Yang T."/>
            <person name="Ammiraju J.S.S."/>
            <person name="Engler F."/>
            <person name="Soderlund C."/>
            <person name="Wing R.A."/>
            <person name="Palmer L.E."/>
            <person name="de la Bastide M."/>
            <person name="Spiegel L."/>
            <person name="Nascimento L."/>
            <person name="Zutavern T."/>
            <person name="O'Shaughnessy A."/>
            <person name="Dike S."/>
            <person name="Dedhia N."/>
            <person name="Preston R."/>
            <person name="Balija V."/>
            <person name="McCombie W.R."/>
            <person name="Chow T."/>
            <person name="Chen H."/>
            <person name="Chung M."/>
            <person name="Chen C."/>
            <person name="Shaw J."/>
            <person name="Wu H."/>
            <person name="Hsiao K."/>
            <person name="Chao Y."/>
            <person name="Chu M."/>
            <person name="Cheng C."/>
            <person name="Hour A."/>
            <person name="Lee P."/>
            <person name="Lin S."/>
            <person name="Lin Y."/>
            <person name="Liou J."/>
            <person name="Liu S."/>
            <person name="Hsing Y."/>
            <person name="Raghuvanshi S."/>
            <person name="Mohanty A."/>
            <person name="Bharti A.K."/>
            <person name="Gaur A."/>
            <person name="Gupta V."/>
            <person name="Kumar D."/>
            <person name="Ravi V."/>
            <person name="Vij S."/>
            <person name="Kapur A."/>
            <person name="Khurana P."/>
            <person name="Khurana P."/>
            <person name="Khurana J.P."/>
            <person name="Tyagi A.K."/>
            <person name="Gaikwad K."/>
            <person name="Singh A."/>
            <person name="Dalal V."/>
            <person name="Srivastava S."/>
            <person name="Dixit A."/>
            <person name="Pal A.K."/>
            <person name="Ghazi I.A."/>
            <person name="Yadav M."/>
            <person name="Pandit A."/>
            <person name="Bhargava A."/>
            <person name="Sureshbabu K."/>
            <person name="Batra K."/>
            <person name="Sharma T.R."/>
            <person name="Mohapatra T."/>
            <person name="Singh N.K."/>
            <person name="Messing J."/>
            <person name="Nelson A.B."/>
            <person name="Fuks G."/>
            <person name="Kavchok S."/>
            <person name="Keizer G."/>
            <person name="Linton E."/>
            <person name="Llaca V."/>
            <person name="Song R."/>
            <person name="Tanyolac B."/>
            <person name="Young S."/>
            <person name="Ho-Il K."/>
            <person name="Hahn J.H."/>
            <person name="Sangsakoo G."/>
            <person name="Vanavichit A."/>
            <person name="de Mattos Luiz.A.T."/>
            <person name="Zimmer P.D."/>
            <person name="Malone G."/>
            <person name="Dellagostin O."/>
            <person name="de Oliveira A.C."/>
            <person name="Bevan M."/>
            <person name="Bancroft I."/>
            <person name="Minx P."/>
            <person name="Cordum H."/>
            <person name="Wilson R."/>
            <person name="Cheng Z."/>
            <person name="Jin W."/>
            <person name="Jiang J."/>
            <person name="Leong S.A."/>
            <person name="Iwama H."/>
            <person name="Gojobori T."/>
            <person name="Itoh T."/>
            <person name="Niimura Y."/>
            <person name="Fujii Y."/>
            <person name="Habara T."/>
            <person name="Sakai H."/>
            <person name="Sato Y."/>
            <person name="Wilson G."/>
            <person name="Kumar K."/>
            <person name="McCouch S."/>
            <person name="Juretic N."/>
            <person name="Hoen D."/>
            <person name="Wright S."/>
            <person name="Bruskiewich R."/>
            <person name="Bureau T."/>
            <person name="Miyao A."/>
            <person name="Hirochika H."/>
            <person name="Nishikawa T."/>
            <person name="Kadowaki K."/>
            <person name="Sugiura M."/>
            <person name="Burr B."/>
            <person name="Sasaki T."/>
        </authorList>
    </citation>
    <scope>NUCLEOTIDE SEQUENCE [LARGE SCALE GENOMIC DNA]</scope>
    <source>
        <strain evidence="4">cv. Nipponbare</strain>
    </source>
</reference>
<dbReference type="EMBL" id="AP004224">
    <property type="protein sequence ID" value="BAD73712.1"/>
    <property type="molecule type" value="Genomic_DNA"/>
</dbReference>
<accession>Q5VNH1</accession>
<feature type="region of interest" description="Disordered" evidence="1">
    <location>
        <begin position="1"/>
        <end position="38"/>
    </location>
</feature>
<name>Q5VNH1_ORYSJ</name>
<evidence type="ECO:0000256" key="1">
    <source>
        <dbReference type="SAM" id="MobiDB-lite"/>
    </source>
</evidence>
<dbReference type="AlphaFoldDB" id="Q5VNH1"/>
<evidence type="ECO:0000313" key="3">
    <source>
        <dbReference type="EMBL" id="BAD73712.1"/>
    </source>
</evidence>
<proteinExistence type="predicted"/>
<dbReference type="Proteomes" id="UP000000763">
    <property type="component" value="Chromosome 1"/>
</dbReference>
<dbReference type="EMBL" id="AP004723">
    <property type="protein sequence ID" value="BAD69000.1"/>
    <property type="molecule type" value="Genomic_DNA"/>
</dbReference>
<gene>
    <name evidence="3" type="ORF">B1111E11.11</name>
    <name evidence="2" type="ORF">OJ1126_G08.40</name>
</gene>
<protein>
    <submittedName>
        <fullName evidence="2">Cell wall protein-like</fullName>
    </submittedName>
</protein>
<reference evidence="4" key="3">
    <citation type="journal article" date="2008" name="Nucleic Acids Res.">
        <title>The rice annotation project database (RAP-DB): 2008 update.</title>
        <authorList>
            <consortium name="The rice annotation project (RAP)"/>
        </authorList>
    </citation>
    <scope>GENOME REANNOTATION</scope>
    <source>
        <strain evidence="4">cv. Nipponbare</strain>
    </source>
</reference>
<feature type="region of interest" description="Disordered" evidence="1">
    <location>
        <begin position="191"/>
        <end position="210"/>
    </location>
</feature>
<feature type="compositionally biased region" description="Basic residues" evidence="1">
    <location>
        <begin position="1"/>
        <end position="15"/>
    </location>
</feature>
<evidence type="ECO:0000313" key="2">
    <source>
        <dbReference type="EMBL" id="BAD69000.1"/>
    </source>
</evidence>
<sequence length="210" mass="22126">MRRRPRHHRLRHRSGKVALGLASPPPEPRRCSSSSSPSDVAIPSSAAAGCLVASSPAPVVVVVVLSSFPVVVASVPPSSRVRSSSAFRQVSCGSPVVVFVLSSASSSVAPAASRLRPRIVAEVVPSPFVSVVPEPSPLHPFAVVVPTPRRVVVRIRPLAAPVLVLSVSPVPVVRLSTPLLSFRRFSKRGSRSSPKVRKAVLSEQGKSHHP</sequence>
<organism evidence="2">
    <name type="scientific">Oryza sativa subsp. japonica</name>
    <name type="common">Rice</name>
    <dbReference type="NCBI Taxonomy" id="39947"/>
    <lineage>
        <taxon>Eukaryota</taxon>
        <taxon>Viridiplantae</taxon>
        <taxon>Streptophyta</taxon>
        <taxon>Embryophyta</taxon>
        <taxon>Tracheophyta</taxon>
        <taxon>Spermatophyta</taxon>
        <taxon>Magnoliopsida</taxon>
        <taxon>Liliopsida</taxon>
        <taxon>Poales</taxon>
        <taxon>Poaceae</taxon>
        <taxon>BOP clade</taxon>
        <taxon>Oryzoideae</taxon>
        <taxon>Oryzeae</taxon>
        <taxon>Oryzinae</taxon>
        <taxon>Oryza</taxon>
        <taxon>Oryza sativa</taxon>
    </lineage>
</organism>
<reference evidence="2" key="1">
    <citation type="journal article" date="2002" name="Nature">
        <title>The genome sequence and structure of rice chromosome 1.</title>
        <authorList>
            <person name="Sasaki T."/>
            <person name="Matsumoto T."/>
            <person name="Yamamoto K."/>
            <person name="Sakata K."/>
            <person name="Baba T."/>
            <person name="Katayose Y."/>
            <person name="Wu J."/>
            <person name="Niimura Y."/>
            <person name="Cheng Z."/>
            <person name="Nagamura Y."/>
            <person name="Antonio B.A."/>
            <person name="Kanamori H."/>
            <person name="Hosokawa S."/>
            <person name="Masukawa M."/>
            <person name="Arikawa K."/>
            <person name="Chiden Y."/>
            <person name="Hayashi M."/>
            <person name="Okamoto M."/>
            <person name="Ando T."/>
            <person name="Aoki H."/>
            <person name="Arita K."/>
            <person name="Hamada M."/>
            <person name="Harada C."/>
            <person name="Hijishita S."/>
            <person name="Honda M."/>
            <person name="Ichikawa Y."/>
            <person name="Idonuma A."/>
            <person name="Iijima M."/>
            <person name="Ikeda M."/>
            <person name="Ikeno M."/>
            <person name="Itoh S."/>
            <person name="Itoh T."/>
            <person name="Itoh Y."/>
            <person name="Itoh Y."/>
            <person name="Iwabuchi A."/>
            <person name="Kamiya K."/>
            <person name="Karasawa W."/>
            <person name="Katagiri S."/>
            <person name="Kikuta A."/>
            <person name="Kobayashi N."/>
            <person name="Kono I."/>
            <person name="Machita K."/>
            <person name="Maehara T."/>
            <person name="Mizuno H."/>
            <person name="Mizubayashi T."/>
            <person name="Mukai Y."/>
            <person name="Nagasaki H."/>
            <person name="Nakashima M."/>
            <person name="Nakama Y."/>
            <person name="Nakamichi Y."/>
            <person name="Nakamura M."/>
            <person name="Namiki N."/>
            <person name="Negishi M."/>
            <person name="Ohta I."/>
            <person name="Ono N."/>
            <person name="Saji S."/>
            <person name="Sakai K."/>
            <person name="Shibata M."/>
            <person name="Shimokawa T."/>
            <person name="Shomura A."/>
            <person name="Song J."/>
            <person name="Takazaki Y."/>
            <person name="Terasawa K."/>
            <person name="Tsuji K."/>
            <person name="Waki K."/>
            <person name="Yamagata H."/>
            <person name="Yamane H."/>
            <person name="Yoshiki S."/>
            <person name="Yoshihara R."/>
            <person name="Yukawa K."/>
            <person name="Zhong H."/>
            <person name="Iwama H."/>
            <person name="Endo T."/>
            <person name="Ito H."/>
            <person name="Hahn J.H."/>
            <person name="Kim H.I."/>
            <person name="Eun M.Y."/>
            <person name="Yano M."/>
            <person name="Jiang J."/>
            <person name="Gojobori T."/>
        </authorList>
    </citation>
    <scope>NUCLEOTIDE SEQUENCE</scope>
</reference>